<comment type="caution">
    <text evidence="2">The sequence shown here is derived from an EMBL/GenBank/DDBJ whole genome shotgun (WGS) entry which is preliminary data.</text>
</comment>
<evidence type="ECO:0000313" key="3">
    <source>
        <dbReference type="Proteomes" id="UP001629113"/>
    </source>
</evidence>
<evidence type="ECO:0000259" key="1">
    <source>
        <dbReference type="Pfam" id="PF08719"/>
    </source>
</evidence>
<dbReference type="InterPro" id="IPR037238">
    <property type="entry name" value="YbiA-like_sf"/>
</dbReference>
<sequence>MSDDGPIFFFKRGDPEWGWLCQWHAGKFEARKSATFIGKDGVSFSSPEGFVYHNAEQYMMWHKARAFSDDATALAIQRTPEPQTCKSLGRRVRGFDAAVWDSIKTGVVAEGSYHKFAWDAALGARLLATGDRELVEASQWDRVWGIGFSVEHCRALDVRTRPPREDWGENLLGKAIMLARDRIRKEREERVREEAVERERVRGLIRRGK</sequence>
<organism evidence="2 3">
    <name type="scientific">Phlyctema vagabunda</name>
    <dbReference type="NCBI Taxonomy" id="108571"/>
    <lineage>
        <taxon>Eukaryota</taxon>
        <taxon>Fungi</taxon>
        <taxon>Dikarya</taxon>
        <taxon>Ascomycota</taxon>
        <taxon>Pezizomycotina</taxon>
        <taxon>Leotiomycetes</taxon>
        <taxon>Helotiales</taxon>
        <taxon>Dermateaceae</taxon>
        <taxon>Phlyctema</taxon>
    </lineage>
</organism>
<proteinExistence type="predicted"/>
<protein>
    <recommendedName>
        <fullName evidence="1">NADAR domain-containing protein</fullName>
    </recommendedName>
</protein>
<accession>A0ABR4PRX6</accession>
<keyword evidence="3" id="KW-1185">Reference proteome</keyword>
<dbReference type="EMBL" id="JBFCZG010000002">
    <property type="protein sequence ID" value="KAL3425902.1"/>
    <property type="molecule type" value="Genomic_DNA"/>
</dbReference>
<dbReference type="CDD" id="cd15457">
    <property type="entry name" value="NADAR"/>
    <property type="match status" value="1"/>
</dbReference>
<evidence type="ECO:0000313" key="2">
    <source>
        <dbReference type="EMBL" id="KAL3425902.1"/>
    </source>
</evidence>
<dbReference type="SUPFAM" id="SSF143990">
    <property type="entry name" value="YbiA-like"/>
    <property type="match status" value="1"/>
</dbReference>
<feature type="domain" description="NADAR" evidence="1">
    <location>
        <begin position="8"/>
        <end position="184"/>
    </location>
</feature>
<dbReference type="InterPro" id="IPR012816">
    <property type="entry name" value="NADAR"/>
</dbReference>
<dbReference type="Gene3D" id="1.10.357.40">
    <property type="entry name" value="YbiA-like"/>
    <property type="match status" value="1"/>
</dbReference>
<name>A0ABR4PRX6_9HELO</name>
<dbReference type="Pfam" id="PF08719">
    <property type="entry name" value="NADAR"/>
    <property type="match status" value="1"/>
</dbReference>
<dbReference type="NCBIfam" id="TIGR02464">
    <property type="entry name" value="ribofla_fusion"/>
    <property type="match status" value="1"/>
</dbReference>
<dbReference type="Proteomes" id="UP001629113">
    <property type="component" value="Unassembled WGS sequence"/>
</dbReference>
<gene>
    <name evidence="2" type="ORF">PVAG01_02693</name>
</gene>
<reference evidence="2 3" key="1">
    <citation type="submission" date="2024-06" db="EMBL/GenBank/DDBJ databases">
        <title>Complete genome of Phlyctema vagabunda strain 19-DSS-EL-015.</title>
        <authorList>
            <person name="Fiorenzani C."/>
        </authorList>
    </citation>
    <scope>NUCLEOTIDE SEQUENCE [LARGE SCALE GENOMIC DNA]</scope>
    <source>
        <strain evidence="2 3">19-DSS-EL-015</strain>
    </source>
</reference>